<gene>
    <name evidence="4" type="ORF">J5W02_01695</name>
</gene>
<dbReference type="Pfam" id="PF00180">
    <property type="entry name" value="Iso_dh"/>
    <property type="match status" value="1"/>
</dbReference>
<keyword evidence="5" id="KW-1185">Reference proteome</keyword>
<feature type="domain" description="Isopropylmalate dehydrogenase-like" evidence="3">
    <location>
        <begin position="2"/>
        <end position="339"/>
    </location>
</feature>
<evidence type="ECO:0000256" key="1">
    <source>
        <dbReference type="ARBA" id="ARBA00007769"/>
    </source>
</evidence>
<proteinExistence type="inferred from homology"/>
<dbReference type="EMBL" id="JAGFNZ010000001">
    <property type="protein sequence ID" value="MBW7571514.1"/>
    <property type="molecule type" value="Genomic_DNA"/>
</dbReference>
<organism evidence="4 5">
    <name type="scientific">Caproiciproducens faecalis</name>
    <dbReference type="NCBI Taxonomy" id="2820301"/>
    <lineage>
        <taxon>Bacteria</taxon>
        <taxon>Bacillati</taxon>
        <taxon>Bacillota</taxon>
        <taxon>Clostridia</taxon>
        <taxon>Eubacteriales</taxon>
        <taxon>Acutalibacteraceae</taxon>
        <taxon>Caproiciproducens</taxon>
    </lineage>
</organism>
<dbReference type="Gene3D" id="3.40.718.10">
    <property type="entry name" value="Isopropylmalate Dehydrogenase"/>
    <property type="match status" value="1"/>
</dbReference>
<evidence type="ECO:0000313" key="5">
    <source>
        <dbReference type="Proteomes" id="UP000719942"/>
    </source>
</evidence>
<dbReference type="PANTHER" id="PTHR11835">
    <property type="entry name" value="DECARBOXYLATING DEHYDROGENASES-ISOCITRATE, ISOPROPYLMALATE, TARTRATE"/>
    <property type="match status" value="1"/>
</dbReference>
<dbReference type="SMART" id="SM01329">
    <property type="entry name" value="Iso_dh"/>
    <property type="match status" value="1"/>
</dbReference>
<accession>A0ABS7DK72</accession>
<name>A0ABS7DK72_9FIRM</name>
<keyword evidence="2" id="KW-0560">Oxidoreductase</keyword>
<comment type="similarity">
    <text evidence="1">Belongs to the isocitrate and isopropylmalate dehydrogenases family.</text>
</comment>
<dbReference type="InterPro" id="IPR024084">
    <property type="entry name" value="IsoPropMal-DH-like_dom"/>
</dbReference>
<evidence type="ECO:0000313" key="4">
    <source>
        <dbReference type="EMBL" id="MBW7571514.1"/>
    </source>
</evidence>
<reference evidence="4 5" key="1">
    <citation type="submission" date="2021-03" db="EMBL/GenBank/DDBJ databases">
        <title>Caproiciproducens sp. nov. isolated from feces of cow.</title>
        <authorList>
            <person name="Choi J.-Y."/>
        </authorList>
    </citation>
    <scope>NUCLEOTIDE SEQUENCE [LARGE SCALE GENOMIC DNA]</scope>
    <source>
        <strain evidence="4 5">AGMB10547</strain>
    </source>
</reference>
<protein>
    <submittedName>
        <fullName evidence="4">Isocitrate/isopropylmalate dehydrogenase family protein</fullName>
    </submittedName>
</protein>
<evidence type="ECO:0000259" key="3">
    <source>
        <dbReference type="SMART" id="SM01329"/>
    </source>
</evidence>
<comment type="caution">
    <text evidence="4">The sequence shown here is derived from an EMBL/GenBank/DDBJ whole genome shotgun (WGS) entry which is preliminary data.</text>
</comment>
<sequence length="347" mass="37572">MKIGVLKGNGIGPEIVQAAQYVVDACGLDIEWFNIPIAEEAIEVYGHPVPQESIAMLRDVKIALKGPISVEKKLGRVTCIHDDGSEHIYPSFNNAIRRELNLFVCMRPSRGVPGISGTHDKMDLVVMRELTEGVYSAIEHRIGNVAAECTNLVTREATERLARFSFEFARKNNRKKVTCIHKANAISITDGFFLECFQDVAKEYPDIESDDYFVDATTVYLLKKPSMFDVIVTTNQYGDILSDLCAGLTGSLGLGAGANIGLNGAVFEAAHGSAPDIAGKGIANPTSLILSAALMLRHIGEEKSAKLVEDCTRAVLTGRQILTADLGGNASTMQFADAVAKEIQRVK</sequence>
<evidence type="ECO:0000256" key="2">
    <source>
        <dbReference type="ARBA" id="ARBA00023002"/>
    </source>
</evidence>
<dbReference type="SUPFAM" id="SSF53659">
    <property type="entry name" value="Isocitrate/Isopropylmalate dehydrogenase-like"/>
    <property type="match status" value="1"/>
</dbReference>
<dbReference type="PANTHER" id="PTHR11835:SF34">
    <property type="entry name" value="ISOCITRATE DEHYDROGENASE [NAD] SUBUNIT ALPHA, MITOCHONDRIAL"/>
    <property type="match status" value="1"/>
</dbReference>
<dbReference type="RefSeq" id="WP_219963920.1">
    <property type="nucleotide sequence ID" value="NZ_JAGFNZ010000001.1"/>
</dbReference>
<dbReference type="Proteomes" id="UP000719942">
    <property type="component" value="Unassembled WGS sequence"/>
</dbReference>